<dbReference type="Pfam" id="PF01663">
    <property type="entry name" value="Phosphodiest"/>
    <property type="match status" value="1"/>
</dbReference>
<accession>A0ABM5JTB2</accession>
<organism evidence="3 4">
    <name type="scientific">Diabrotica virgifera virgifera</name>
    <name type="common">western corn rootworm</name>
    <dbReference type="NCBI Taxonomy" id="50390"/>
    <lineage>
        <taxon>Eukaryota</taxon>
        <taxon>Metazoa</taxon>
        <taxon>Ecdysozoa</taxon>
        <taxon>Arthropoda</taxon>
        <taxon>Hexapoda</taxon>
        <taxon>Insecta</taxon>
        <taxon>Pterygota</taxon>
        <taxon>Neoptera</taxon>
        <taxon>Endopterygota</taxon>
        <taxon>Coleoptera</taxon>
        <taxon>Polyphaga</taxon>
        <taxon>Cucujiformia</taxon>
        <taxon>Chrysomeloidea</taxon>
        <taxon>Chrysomelidae</taxon>
        <taxon>Galerucinae</taxon>
        <taxon>Diabroticina</taxon>
        <taxon>Diabroticites</taxon>
        <taxon>Diabrotica</taxon>
    </lineage>
</organism>
<proteinExistence type="predicted"/>
<keyword evidence="4" id="KW-1185">Reference proteome</keyword>
<dbReference type="Proteomes" id="UP001652700">
    <property type="component" value="Unplaced"/>
</dbReference>
<reference evidence="3" key="1">
    <citation type="submission" date="2025-05" db="UniProtKB">
        <authorList>
            <consortium name="EnsemblMetazoa"/>
        </authorList>
    </citation>
    <scope>IDENTIFICATION</scope>
</reference>
<dbReference type="CDD" id="cd16018">
    <property type="entry name" value="Enpp"/>
    <property type="match status" value="1"/>
</dbReference>
<keyword evidence="1" id="KW-1133">Transmembrane helix</keyword>
<dbReference type="InterPro" id="IPR002591">
    <property type="entry name" value="Phosphodiest/P_Trfase"/>
</dbReference>
<keyword evidence="1" id="KW-0812">Transmembrane</keyword>
<dbReference type="InterPro" id="IPR017850">
    <property type="entry name" value="Alkaline_phosphatase_core_sf"/>
</dbReference>
<feature type="transmembrane region" description="Helical" evidence="1">
    <location>
        <begin position="481"/>
        <end position="502"/>
    </location>
</feature>
<evidence type="ECO:0008006" key="5">
    <source>
        <dbReference type="Google" id="ProtNLM"/>
    </source>
</evidence>
<sequence length="538" mass="61426">MIFKITVICSLLNIVHSVSRHPILIIVSYDAFRYNFFETKLVPNMERLKKVGTYADYLINVFPTKTFPNHHSIATGLYTETHGIVGNSYFDTTSRTIKRLGSEMFSYNKDIIPIWKWNEDQGNDRYSASMMWPGAIFPYQGKNITHIQGFDPNMDWFQRADMIISWLMNPDKPANLVMFYVEEPDTHGHAYGPNAPEIKELLQKLDNLTAYLEDQLDKYNLAERTNVIHMSDHGLVGVTPPYFINMTQYMKYGTYDMAGASPCLQIYPKEGHEQEIYDALKAGSLKNGHFKVYQKKNYPKQWHYKKCTRSPPILVMADVGYALDDYIKGAPEYAEKYNFTLTNSSEFGVHGYDYNVSDMHPFFMARGPKIKKQHKVAPFHTVDLFNLFTQILEIPPLPNNGSMGNIVDILNDKQGRYSIGSILMVTDVINNFEEVADVLGHDILKIAHFVSRGPHRSRLSKPSLLGILYLIKEEINTLVRVGGVLVALLFISVAATIALIIIKRQQTITTAAALNKRFPQTFHHNIVEAQHLLEPEDA</sequence>
<protein>
    <recommendedName>
        <fullName evidence="5">Ectonucleotide pyrophosphatase/phosphodiesterase family member 5-like</fullName>
    </recommendedName>
</protein>
<dbReference type="EnsemblMetazoa" id="XM_050645221.1">
    <property type="protein sequence ID" value="XP_050501178.1"/>
    <property type="gene ID" value="LOC114343960"/>
</dbReference>
<feature type="chain" id="PRO_5045745963" description="Ectonucleotide pyrophosphatase/phosphodiesterase family member 5-like" evidence="2">
    <location>
        <begin position="18"/>
        <end position="538"/>
    </location>
</feature>
<dbReference type="GeneID" id="114343960"/>
<feature type="signal peptide" evidence="2">
    <location>
        <begin position="1"/>
        <end position="17"/>
    </location>
</feature>
<evidence type="ECO:0000313" key="3">
    <source>
        <dbReference type="EnsemblMetazoa" id="XP_050501178.1"/>
    </source>
</evidence>
<name>A0ABM5JTB2_DIAVI</name>
<dbReference type="SUPFAM" id="SSF53649">
    <property type="entry name" value="Alkaline phosphatase-like"/>
    <property type="match status" value="1"/>
</dbReference>
<dbReference type="Gene3D" id="3.30.1360.180">
    <property type="match status" value="1"/>
</dbReference>
<dbReference type="PANTHER" id="PTHR10151:SF120">
    <property type="entry name" value="BIS(5'-ADENOSYL)-TRIPHOSPHATASE"/>
    <property type="match status" value="1"/>
</dbReference>
<dbReference type="Gene3D" id="3.40.720.10">
    <property type="entry name" value="Alkaline Phosphatase, subunit A"/>
    <property type="match status" value="1"/>
</dbReference>
<evidence type="ECO:0000256" key="2">
    <source>
        <dbReference type="SAM" id="SignalP"/>
    </source>
</evidence>
<dbReference type="RefSeq" id="XP_050501178.1">
    <property type="nucleotide sequence ID" value="XM_050645221.1"/>
</dbReference>
<keyword evidence="2" id="KW-0732">Signal</keyword>
<dbReference type="PANTHER" id="PTHR10151">
    <property type="entry name" value="ECTONUCLEOTIDE PYROPHOSPHATASE/PHOSPHODIESTERASE"/>
    <property type="match status" value="1"/>
</dbReference>
<keyword evidence="1" id="KW-0472">Membrane</keyword>
<evidence type="ECO:0000256" key="1">
    <source>
        <dbReference type="SAM" id="Phobius"/>
    </source>
</evidence>
<evidence type="ECO:0000313" key="4">
    <source>
        <dbReference type="Proteomes" id="UP001652700"/>
    </source>
</evidence>